<proteinExistence type="predicted"/>
<accession>A0A1F7IC08</accession>
<sequence length="135" mass="15595">MKDLSVLNYSPKFKRKGFTALLCGVGNEGTADVFIKFLTTRNPKAKIIIIDLGKERIENVNKLVKEKHSSLDIFVKQINALSLQKIIKNGTIDWIEKDGFLEFFDKKSLSKMLFVWRQILNDEGFITTRIPVYRN</sequence>
<dbReference type="AlphaFoldDB" id="A0A1F7IC08"/>
<dbReference type="STRING" id="1802055.A3A74_01530"/>
<evidence type="ECO:0000313" key="1">
    <source>
        <dbReference type="EMBL" id="OGK40890.1"/>
    </source>
</evidence>
<evidence type="ECO:0008006" key="3">
    <source>
        <dbReference type="Google" id="ProtNLM"/>
    </source>
</evidence>
<dbReference type="Proteomes" id="UP000179270">
    <property type="component" value="Unassembled WGS sequence"/>
</dbReference>
<dbReference type="Gene3D" id="3.40.50.150">
    <property type="entry name" value="Vaccinia Virus protein VP39"/>
    <property type="match status" value="1"/>
</dbReference>
<gene>
    <name evidence="1" type="ORF">A3A74_01530</name>
</gene>
<comment type="caution">
    <text evidence="1">The sequence shown here is derived from an EMBL/GenBank/DDBJ whole genome shotgun (WGS) entry which is preliminary data.</text>
</comment>
<reference evidence="1 2" key="1">
    <citation type="journal article" date="2016" name="Nat. Commun.">
        <title>Thousands of microbial genomes shed light on interconnected biogeochemical processes in an aquifer system.</title>
        <authorList>
            <person name="Anantharaman K."/>
            <person name="Brown C.T."/>
            <person name="Hug L.A."/>
            <person name="Sharon I."/>
            <person name="Castelle C.J."/>
            <person name="Probst A.J."/>
            <person name="Thomas B.C."/>
            <person name="Singh A."/>
            <person name="Wilkins M.J."/>
            <person name="Karaoz U."/>
            <person name="Brodie E.L."/>
            <person name="Williams K.H."/>
            <person name="Hubbard S.S."/>
            <person name="Banfield J.F."/>
        </authorList>
    </citation>
    <scope>NUCLEOTIDE SEQUENCE [LARGE SCALE GENOMIC DNA]</scope>
</reference>
<protein>
    <recommendedName>
        <fullName evidence="3">Methyltransferase domain-containing protein</fullName>
    </recommendedName>
</protein>
<evidence type="ECO:0000313" key="2">
    <source>
        <dbReference type="Proteomes" id="UP000179270"/>
    </source>
</evidence>
<organism evidence="1 2">
    <name type="scientific">Candidatus Roizmanbacteria bacterium RIFCSPLOWO2_01_FULL_35_13</name>
    <dbReference type="NCBI Taxonomy" id="1802055"/>
    <lineage>
        <taxon>Bacteria</taxon>
        <taxon>Candidatus Roizmaniibacteriota</taxon>
    </lineage>
</organism>
<dbReference type="SUPFAM" id="SSF53335">
    <property type="entry name" value="S-adenosyl-L-methionine-dependent methyltransferases"/>
    <property type="match status" value="1"/>
</dbReference>
<dbReference type="InterPro" id="IPR029063">
    <property type="entry name" value="SAM-dependent_MTases_sf"/>
</dbReference>
<dbReference type="EMBL" id="MGAF01000024">
    <property type="protein sequence ID" value="OGK40890.1"/>
    <property type="molecule type" value="Genomic_DNA"/>
</dbReference>
<name>A0A1F7IC08_9BACT</name>